<comment type="caution">
    <text evidence="2">The sequence shown here is derived from an EMBL/GenBank/DDBJ whole genome shotgun (WGS) entry which is preliminary data.</text>
</comment>
<gene>
    <name evidence="2" type="ORF">B0I24_101378</name>
</gene>
<evidence type="ECO:0000313" key="2">
    <source>
        <dbReference type="EMBL" id="RAK01751.1"/>
    </source>
</evidence>
<keyword evidence="1" id="KW-0812">Transmembrane</keyword>
<dbReference type="EMBL" id="QLMD01000001">
    <property type="protein sequence ID" value="RAK01751.1"/>
    <property type="molecule type" value="Genomic_DNA"/>
</dbReference>
<keyword evidence="1" id="KW-1133">Transmembrane helix</keyword>
<proteinExistence type="predicted"/>
<feature type="transmembrane region" description="Helical" evidence="1">
    <location>
        <begin position="34"/>
        <end position="54"/>
    </location>
</feature>
<dbReference type="Proteomes" id="UP000249203">
    <property type="component" value="Unassembled WGS sequence"/>
</dbReference>
<accession>A0A327X4T3</accession>
<keyword evidence="1" id="KW-0472">Membrane</keyword>
<reference evidence="2 3" key="1">
    <citation type="submission" date="2018-06" db="EMBL/GenBank/DDBJ databases">
        <title>Genomic Encyclopedia of Type Strains, Phase III (KMG-III): the genomes of soil and plant-associated and newly described type strains.</title>
        <authorList>
            <person name="Whitman W."/>
        </authorList>
    </citation>
    <scope>NUCLEOTIDE SEQUENCE [LARGE SCALE GENOMIC DNA]</scope>
    <source>
        <strain evidence="2 3">CGMCC 1.15366</strain>
    </source>
</reference>
<evidence type="ECO:0008006" key="4">
    <source>
        <dbReference type="Google" id="ProtNLM"/>
    </source>
</evidence>
<evidence type="ECO:0000313" key="3">
    <source>
        <dbReference type="Proteomes" id="UP000249203"/>
    </source>
</evidence>
<sequence>MIRLLFLIPLVLCLLWMLYLTARGYRIRDGKQGFVYILVISSVIAAFYTLMWWLT</sequence>
<dbReference type="RefSeq" id="WP_181452244.1">
    <property type="nucleotide sequence ID" value="NZ_PIPK01000001.1"/>
</dbReference>
<name>A0A327X4T3_9GAMM</name>
<dbReference type="AlphaFoldDB" id="A0A327X4T3"/>
<protein>
    <recommendedName>
        <fullName evidence="4">Succinyl-diaminopimelate desuccinylase</fullName>
    </recommendedName>
</protein>
<evidence type="ECO:0000256" key="1">
    <source>
        <dbReference type="SAM" id="Phobius"/>
    </source>
</evidence>
<organism evidence="2 3">
    <name type="scientific">Aliidiomarina maris</name>
    <dbReference type="NCBI Taxonomy" id="531312"/>
    <lineage>
        <taxon>Bacteria</taxon>
        <taxon>Pseudomonadati</taxon>
        <taxon>Pseudomonadota</taxon>
        <taxon>Gammaproteobacteria</taxon>
        <taxon>Alteromonadales</taxon>
        <taxon>Idiomarinaceae</taxon>
        <taxon>Aliidiomarina</taxon>
    </lineage>
</organism>